<dbReference type="Pfam" id="PF02515">
    <property type="entry name" value="CoA_transf_3"/>
    <property type="match status" value="1"/>
</dbReference>
<dbReference type="GO" id="GO:0003824">
    <property type="term" value="F:catalytic activity"/>
    <property type="evidence" value="ECO:0007669"/>
    <property type="project" value="InterPro"/>
</dbReference>
<proteinExistence type="predicted"/>
<dbReference type="InterPro" id="IPR023606">
    <property type="entry name" value="CoA-Trfase_III_dom_1_sf"/>
</dbReference>
<dbReference type="Gene3D" id="3.40.50.10540">
    <property type="entry name" value="Crotonobetainyl-coa:carnitine coa-transferase, domain 1"/>
    <property type="match status" value="1"/>
</dbReference>
<dbReference type="Proteomes" id="UP000256486">
    <property type="component" value="Unassembled WGS sequence"/>
</dbReference>
<dbReference type="Gene3D" id="3.30.1540.10">
    <property type="entry name" value="formyl-coa transferase, domain 3"/>
    <property type="match status" value="1"/>
</dbReference>
<gene>
    <name evidence="1" type="ORF">B7R54_04310</name>
</gene>
<dbReference type="EMBL" id="NBWZ01000001">
    <property type="protein sequence ID" value="RFA08533.1"/>
    <property type="molecule type" value="Genomic_DNA"/>
</dbReference>
<dbReference type="RefSeq" id="WP_116413939.1">
    <property type="nucleotide sequence ID" value="NZ_NBWZ01000001.1"/>
</dbReference>
<dbReference type="SUPFAM" id="SSF89796">
    <property type="entry name" value="CoA-transferase family III (CaiB/BaiF)"/>
    <property type="match status" value="1"/>
</dbReference>
<dbReference type="PANTHER" id="PTHR48228:SF7">
    <property type="entry name" value="FATTY ACYL-COA TRANSFERASE RV3272-RELATED"/>
    <property type="match status" value="1"/>
</dbReference>
<dbReference type="InterPro" id="IPR003673">
    <property type="entry name" value="CoA-Trfase_fam_III"/>
</dbReference>
<evidence type="ECO:0000313" key="2">
    <source>
        <dbReference type="Proteomes" id="UP000256486"/>
    </source>
</evidence>
<name>A0A3E0VG57_9MICO</name>
<comment type="caution">
    <text evidence="1">The sequence shown here is derived from an EMBL/GenBank/DDBJ whole genome shotgun (WGS) entry which is preliminary data.</text>
</comment>
<accession>A0A3E0VG57</accession>
<dbReference type="OrthoDB" id="9797653at2"/>
<sequence>MTGPLTGIRVVSLAEQYPGPFASLVLADLGADVILVERPDGGDPSRRFSGHFEGLNRNKRSIVLDLKNEPGIGAFHRLLETADVLMEGFRPGVMERLGLGAEKLRSQHPELIYASISSYGQTGPLSRRGGHDLSIQALAGFVSQGENPAPVELPLADTTSALYATIGIVTSLFARTSSGRGTHVDVSMLDALVALRSTSLTSSLNAMTPAPYPPEDPGYGVFRVGPKRELAALSITGEDHQWRELCAVIGLADLAEVPTLEREARRSELRGRLEEAFTHYELADIEDELASRGVGFGGVNDDSAVANDPQVIARGTIVEIEGSGGVRVVRQPIHFDDYAGEVEKRAPRLGEHTREVLTGIGYSESDIEDFIAAGGIVPAALHADERARV</sequence>
<evidence type="ECO:0000313" key="1">
    <source>
        <dbReference type="EMBL" id="RFA08533.1"/>
    </source>
</evidence>
<dbReference type="PANTHER" id="PTHR48228">
    <property type="entry name" value="SUCCINYL-COA--D-CITRAMALATE COA-TRANSFERASE"/>
    <property type="match status" value="1"/>
</dbReference>
<protein>
    <recommendedName>
        <fullName evidence="3">CoA transferase</fullName>
    </recommendedName>
</protein>
<dbReference type="AlphaFoldDB" id="A0A3E0VG57"/>
<reference evidence="1 2" key="1">
    <citation type="submission" date="2017-04" db="EMBL/GenBank/DDBJ databases">
        <title>Comparative genome analysis of Subtercola boreus.</title>
        <authorList>
            <person name="Cho Y.-J."/>
            <person name="Cho A."/>
            <person name="Kim O.-S."/>
            <person name="Lee J.-I."/>
        </authorList>
    </citation>
    <scope>NUCLEOTIDE SEQUENCE [LARGE SCALE GENOMIC DNA]</scope>
    <source>
        <strain evidence="1 2">K300</strain>
    </source>
</reference>
<dbReference type="InterPro" id="IPR050509">
    <property type="entry name" value="CoA-transferase_III"/>
</dbReference>
<keyword evidence="2" id="KW-1185">Reference proteome</keyword>
<evidence type="ECO:0008006" key="3">
    <source>
        <dbReference type="Google" id="ProtNLM"/>
    </source>
</evidence>
<organism evidence="1 2">
    <name type="scientific">Subtercola boreus</name>
    <dbReference type="NCBI Taxonomy" id="120213"/>
    <lineage>
        <taxon>Bacteria</taxon>
        <taxon>Bacillati</taxon>
        <taxon>Actinomycetota</taxon>
        <taxon>Actinomycetes</taxon>
        <taxon>Micrococcales</taxon>
        <taxon>Microbacteriaceae</taxon>
        <taxon>Subtercola</taxon>
    </lineage>
</organism>
<dbReference type="InterPro" id="IPR044855">
    <property type="entry name" value="CoA-Trfase_III_dom3_sf"/>
</dbReference>